<dbReference type="SUPFAM" id="SSF46785">
    <property type="entry name" value="Winged helix' DNA-binding domain"/>
    <property type="match status" value="1"/>
</dbReference>
<proteinExistence type="predicted"/>
<accession>A0A838LB03</accession>
<dbReference type="EMBL" id="JACEIB010000026">
    <property type="protein sequence ID" value="MBA2935885.1"/>
    <property type="molecule type" value="Genomic_DNA"/>
</dbReference>
<feature type="domain" description="HTH gntR-type" evidence="4">
    <location>
        <begin position="18"/>
        <end position="85"/>
    </location>
</feature>
<evidence type="ECO:0000256" key="1">
    <source>
        <dbReference type="ARBA" id="ARBA00023015"/>
    </source>
</evidence>
<dbReference type="Proteomes" id="UP000570166">
    <property type="component" value="Unassembled WGS sequence"/>
</dbReference>
<keyword evidence="6" id="KW-1185">Reference proteome</keyword>
<dbReference type="Pfam" id="PF07729">
    <property type="entry name" value="FCD"/>
    <property type="match status" value="1"/>
</dbReference>
<keyword evidence="2" id="KW-0238">DNA-binding</keyword>
<dbReference type="Pfam" id="PF00392">
    <property type="entry name" value="GntR"/>
    <property type="match status" value="1"/>
</dbReference>
<dbReference type="InterPro" id="IPR008920">
    <property type="entry name" value="TF_FadR/GntR_C"/>
</dbReference>
<dbReference type="InterPro" id="IPR011711">
    <property type="entry name" value="GntR_C"/>
</dbReference>
<dbReference type="SMART" id="SM00345">
    <property type="entry name" value="HTH_GNTR"/>
    <property type="match status" value="1"/>
</dbReference>
<keyword evidence="1" id="KW-0805">Transcription regulation</keyword>
<dbReference type="PANTHER" id="PTHR43537">
    <property type="entry name" value="TRANSCRIPTIONAL REGULATOR, GNTR FAMILY"/>
    <property type="match status" value="1"/>
</dbReference>
<dbReference type="PROSITE" id="PS50949">
    <property type="entry name" value="HTH_GNTR"/>
    <property type="match status" value="1"/>
</dbReference>
<dbReference type="InterPro" id="IPR000524">
    <property type="entry name" value="Tscrpt_reg_HTH_GntR"/>
</dbReference>
<name>A0A838LB03_9SPHN</name>
<dbReference type="InterPro" id="IPR036390">
    <property type="entry name" value="WH_DNA-bd_sf"/>
</dbReference>
<organism evidence="5 6">
    <name type="scientific">Sphingomonas chungangi</name>
    <dbReference type="NCBI Taxonomy" id="2683589"/>
    <lineage>
        <taxon>Bacteria</taxon>
        <taxon>Pseudomonadati</taxon>
        <taxon>Pseudomonadota</taxon>
        <taxon>Alphaproteobacteria</taxon>
        <taxon>Sphingomonadales</taxon>
        <taxon>Sphingomonadaceae</taxon>
        <taxon>Sphingomonas</taxon>
    </lineage>
</organism>
<dbReference type="Gene3D" id="1.20.120.530">
    <property type="entry name" value="GntR ligand-binding domain-like"/>
    <property type="match status" value="1"/>
</dbReference>
<dbReference type="Gene3D" id="1.10.10.10">
    <property type="entry name" value="Winged helix-like DNA-binding domain superfamily/Winged helix DNA-binding domain"/>
    <property type="match status" value="1"/>
</dbReference>
<comment type="caution">
    <text evidence="5">The sequence shown here is derived from an EMBL/GenBank/DDBJ whole genome shotgun (WGS) entry which is preliminary data.</text>
</comment>
<dbReference type="InterPro" id="IPR036388">
    <property type="entry name" value="WH-like_DNA-bd_sf"/>
</dbReference>
<dbReference type="RefSeq" id="WP_160363159.1">
    <property type="nucleotide sequence ID" value="NZ_JACEIB010000026.1"/>
</dbReference>
<dbReference type="GO" id="GO:0003677">
    <property type="term" value="F:DNA binding"/>
    <property type="evidence" value="ECO:0007669"/>
    <property type="project" value="UniProtKB-KW"/>
</dbReference>
<evidence type="ECO:0000256" key="2">
    <source>
        <dbReference type="ARBA" id="ARBA00023125"/>
    </source>
</evidence>
<evidence type="ECO:0000313" key="6">
    <source>
        <dbReference type="Proteomes" id="UP000570166"/>
    </source>
</evidence>
<sequence length="224" mass="24570">MSKTDDAKVNEREQEGEATLRAGVYDELRHRLITGRIAPGLGISTRGLAQQLGVSQMPVRDALSRLAAEGAVEIRSKRKIIVPVMTPELLEEVMHCRLLLEPEAAALALPAIDAKLVRQLRAADAAIDAAIESGDVNSYMENNYAFHFLIYRARGQGVLTRMIETLWMRFGPLMRVVYGRVGTARLVDQHQQALDAIMRGDAAGLAEAIRADIGDGRGLIDVEE</sequence>
<dbReference type="AlphaFoldDB" id="A0A838LB03"/>
<dbReference type="GO" id="GO:0003700">
    <property type="term" value="F:DNA-binding transcription factor activity"/>
    <property type="evidence" value="ECO:0007669"/>
    <property type="project" value="InterPro"/>
</dbReference>
<dbReference type="SMART" id="SM00895">
    <property type="entry name" value="FCD"/>
    <property type="match status" value="1"/>
</dbReference>
<reference evidence="5 6" key="1">
    <citation type="submission" date="2020-07" db="EMBL/GenBank/DDBJ databases">
        <authorList>
            <person name="Sun Q."/>
        </authorList>
    </citation>
    <scope>NUCLEOTIDE SEQUENCE [LARGE SCALE GENOMIC DNA]</scope>
    <source>
        <strain evidence="5 6">CGMCC 1.13654</strain>
    </source>
</reference>
<evidence type="ECO:0000256" key="3">
    <source>
        <dbReference type="ARBA" id="ARBA00023163"/>
    </source>
</evidence>
<evidence type="ECO:0000259" key="4">
    <source>
        <dbReference type="PROSITE" id="PS50949"/>
    </source>
</evidence>
<protein>
    <submittedName>
        <fullName evidence="5">GntR family transcriptional regulator</fullName>
    </submittedName>
</protein>
<evidence type="ECO:0000313" key="5">
    <source>
        <dbReference type="EMBL" id="MBA2935885.1"/>
    </source>
</evidence>
<gene>
    <name evidence="5" type="ORF">HZF05_17530</name>
</gene>
<keyword evidence="3" id="KW-0804">Transcription</keyword>
<dbReference type="PANTHER" id="PTHR43537:SF39">
    <property type="entry name" value="HTH-TYPE TRANSCRIPTIONAL REGULATOR MCBR"/>
    <property type="match status" value="1"/>
</dbReference>
<dbReference type="SUPFAM" id="SSF48008">
    <property type="entry name" value="GntR ligand-binding domain-like"/>
    <property type="match status" value="1"/>
</dbReference>